<dbReference type="Proteomes" id="UP000325081">
    <property type="component" value="Unassembled WGS sequence"/>
</dbReference>
<dbReference type="EMBL" id="BKCP01004516">
    <property type="protein sequence ID" value="GER31686.1"/>
    <property type="molecule type" value="Genomic_DNA"/>
</dbReference>
<comment type="caution">
    <text evidence="3">The sequence shown here is derived from an EMBL/GenBank/DDBJ whole genome shotgun (WGS) entry which is preliminary data.</text>
</comment>
<feature type="non-terminal residue" evidence="3">
    <location>
        <position position="1"/>
    </location>
</feature>
<dbReference type="OrthoDB" id="10006270at2759"/>
<evidence type="ECO:0000256" key="1">
    <source>
        <dbReference type="ARBA" id="ARBA00006141"/>
    </source>
</evidence>
<gene>
    <name evidence="3" type="ORF">STAS_07718</name>
</gene>
<evidence type="ECO:0000313" key="4">
    <source>
        <dbReference type="Proteomes" id="UP000325081"/>
    </source>
</evidence>
<dbReference type="InterPro" id="IPR036815">
    <property type="entry name" value="14-3-3_dom_sf"/>
</dbReference>
<accession>A0A5A7PGI1</accession>
<comment type="similarity">
    <text evidence="1">Belongs to the 14-3-3 family.</text>
</comment>
<dbReference type="InterPro" id="IPR023410">
    <property type="entry name" value="14-3-3_domain"/>
</dbReference>
<organism evidence="3 4">
    <name type="scientific">Striga asiatica</name>
    <name type="common">Asiatic witchweed</name>
    <name type="synonym">Buchnera asiatica</name>
    <dbReference type="NCBI Taxonomy" id="4170"/>
    <lineage>
        <taxon>Eukaryota</taxon>
        <taxon>Viridiplantae</taxon>
        <taxon>Streptophyta</taxon>
        <taxon>Embryophyta</taxon>
        <taxon>Tracheophyta</taxon>
        <taxon>Spermatophyta</taxon>
        <taxon>Magnoliopsida</taxon>
        <taxon>eudicotyledons</taxon>
        <taxon>Gunneridae</taxon>
        <taxon>Pentapetalae</taxon>
        <taxon>asterids</taxon>
        <taxon>lamiids</taxon>
        <taxon>Lamiales</taxon>
        <taxon>Orobanchaceae</taxon>
        <taxon>Buchnereae</taxon>
        <taxon>Striga</taxon>
    </lineage>
</organism>
<feature type="domain" description="14-3-3" evidence="2">
    <location>
        <begin position="1"/>
        <end position="30"/>
    </location>
</feature>
<name>A0A5A7PGI1_STRAF</name>
<protein>
    <submittedName>
        <fullName evidence="3">14-3-3-like protein</fullName>
    </submittedName>
</protein>
<sequence>DIANAELASIHPIRLGLALNFSVFYYEYKKVVWWFEKTLAHVPSSLTEIIGFINLKLEHICGSCIHIICRLKLFKFFCSIPSPKINADDQFCTEMLTWALKDECHDGVNHKVESVRSQIFT</sequence>
<evidence type="ECO:0000313" key="3">
    <source>
        <dbReference type="EMBL" id="GER31686.1"/>
    </source>
</evidence>
<evidence type="ECO:0000259" key="2">
    <source>
        <dbReference type="Pfam" id="PF00244"/>
    </source>
</evidence>
<proteinExistence type="inferred from homology"/>
<dbReference type="AlphaFoldDB" id="A0A5A7PGI1"/>
<keyword evidence="4" id="KW-1185">Reference proteome</keyword>
<dbReference type="Pfam" id="PF00244">
    <property type="entry name" value="14-3-3"/>
    <property type="match status" value="1"/>
</dbReference>
<dbReference type="SUPFAM" id="SSF48445">
    <property type="entry name" value="14-3-3 protein"/>
    <property type="match status" value="1"/>
</dbReference>
<reference evidence="4" key="1">
    <citation type="journal article" date="2019" name="Curr. Biol.">
        <title>Genome Sequence of Striga asiatica Provides Insight into the Evolution of Plant Parasitism.</title>
        <authorList>
            <person name="Yoshida S."/>
            <person name="Kim S."/>
            <person name="Wafula E.K."/>
            <person name="Tanskanen J."/>
            <person name="Kim Y.M."/>
            <person name="Honaas L."/>
            <person name="Yang Z."/>
            <person name="Spallek T."/>
            <person name="Conn C.E."/>
            <person name="Ichihashi Y."/>
            <person name="Cheong K."/>
            <person name="Cui S."/>
            <person name="Der J.P."/>
            <person name="Gundlach H."/>
            <person name="Jiao Y."/>
            <person name="Hori C."/>
            <person name="Ishida J.K."/>
            <person name="Kasahara H."/>
            <person name="Kiba T."/>
            <person name="Kim M.S."/>
            <person name="Koo N."/>
            <person name="Laohavisit A."/>
            <person name="Lee Y.H."/>
            <person name="Lumba S."/>
            <person name="McCourt P."/>
            <person name="Mortimer J.C."/>
            <person name="Mutuku J.M."/>
            <person name="Nomura T."/>
            <person name="Sasaki-Sekimoto Y."/>
            <person name="Seto Y."/>
            <person name="Wang Y."/>
            <person name="Wakatake T."/>
            <person name="Sakakibara H."/>
            <person name="Demura T."/>
            <person name="Yamaguchi S."/>
            <person name="Yoneyama K."/>
            <person name="Manabe R.I."/>
            <person name="Nelson D.C."/>
            <person name="Schulman A.H."/>
            <person name="Timko M.P."/>
            <person name="dePamphilis C.W."/>
            <person name="Choi D."/>
            <person name="Shirasu K."/>
        </authorList>
    </citation>
    <scope>NUCLEOTIDE SEQUENCE [LARGE SCALE GENOMIC DNA]</scope>
    <source>
        <strain evidence="4">cv. UVA1</strain>
    </source>
</reference>
<dbReference type="Gene3D" id="1.20.190.20">
    <property type="entry name" value="14-3-3 domain"/>
    <property type="match status" value="1"/>
</dbReference>